<gene>
    <name evidence="4" type="ORF">LITE_LOCUS1128</name>
</gene>
<name>A0AAV0GVI0_9ROSI</name>
<proteinExistence type="inferred from homology"/>
<feature type="domain" description="Peptidase A1" evidence="3">
    <location>
        <begin position="70"/>
        <end position="398"/>
    </location>
</feature>
<dbReference type="GO" id="GO:0004190">
    <property type="term" value="F:aspartic-type endopeptidase activity"/>
    <property type="evidence" value="ECO:0007669"/>
    <property type="project" value="InterPro"/>
</dbReference>
<accession>A0AAV0GVI0</accession>
<feature type="active site" evidence="2">
    <location>
        <position position="276"/>
    </location>
</feature>
<dbReference type="PROSITE" id="PS51767">
    <property type="entry name" value="PEPTIDASE_A1"/>
    <property type="match status" value="1"/>
</dbReference>
<dbReference type="Gene3D" id="2.40.70.10">
    <property type="entry name" value="Acid Proteases"/>
    <property type="match status" value="2"/>
</dbReference>
<feature type="active site" evidence="2">
    <location>
        <position position="88"/>
    </location>
</feature>
<evidence type="ECO:0000256" key="2">
    <source>
        <dbReference type="PIRSR" id="PIRSR601461-1"/>
    </source>
</evidence>
<dbReference type="GO" id="GO:0006508">
    <property type="term" value="P:proteolysis"/>
    <property type="evidence" value="ECO:0007669"/>
    <property type="project" value="InterPro"/>
</dbReference>
<evidence type="ECO:0000259" key="3">
    <source>
        <dbReference type="PROSITE" id="PS51767"/>
    </source>
</evidence>
<dbReference type="InterPro" id="IPR021109">
    <property type="entry name" value="Peptidase_aspartic_dom_sf"/>
</dbReference>
<dbReference type="Pfam" id="PF00026">
    <property type="entry name" value="Asp"/>
    <property type="match status" value="1"/>
</dbReference>
<comment type="similarity">
    <text evidence="1">Belongs to the peptidase A1 family.</text>
</comment>
<dbReference type="PROSITE" id="PS00141">
    <property type="entry name" value="ASP_PROTEASE"/>
    <property type="match status" value="1"/>
</dbReference>
<dbReference type="AlphaFoldDB" id="A0AAV0GVI0"/>
<evidence type="ECO:0000313" key="4">
    <source>
        <dbReference type="EMBL" id="CAI0376663.1"/>
    </source>
</evidence>
<evidence type="ECO:0000313" key="5">
    <source>
        <dbReference type="Proteomes" id="UP001154282"/>
    </source>
</evidence>
<dbReference type="InterPro" id="IPR001969">
    <property type="entry name" value="Aspartic_peptidase_AS"/>
</dbReference>
<dbReference type="PANTHER" id="PTHR13683:SF806">
    <property type="entry name" value="EUKARYOTIC ASPARTYL PROTEASE FAMILY PROTEIN"/>
    <property type="match status" value="1"/>
</dbReference>
<dbReference type="PANTHER" id="PTHR13683">
    <property type="entry name" value="ASPARTYL PROTEASES"/>
    <property type="match status" value="1"/>
</dbReference>
<dbReference type="InterPro" id="IPR001461">
    <property type="entry name" value="Aspartic_peptidase_A1"/>
</dbReference>
<reference evidence="4" key="1">
    <citation type="submission" date="2022-08" db="EMBL/GenBank/DDBJ databases">
        <authorList>
            <person name="Gutierrez-Valencia J."/>
        </authorList>
    </citation>
    <scope>NUCLEOTIDE SEQUENCE</scope>
</reference>
<dbReference type="EMBL" id="CAMGYJ010000002">
    <property type="protein sequence ID" value="CAI0376663.1"/>
    <property type="molecule type" value="Genomic_DNA"/>
</dbReference>
<keyword evidence="5" id="KW-1185">Reference proteome</keyword>
<dbReference type="InterPro" id="IPR033121">
    <property type="entry name" value="PEPTIDASE_A1"/>
</dbReference>
<sequence length="402" mass="42712">MADSQHLHCFYITATIITYVLTHSCADGARPQDLGTYSLQQQAPTNPIHTDRFGVGVALPVTAGPGGGSYVVTVGFGTPKVDFPLLFDTGSDVSWVYCHSCSQGCTPGSPTFNPSLSSTSSSVPCKAACDYAVEYHDRSQSIGVYARDTISLADTESQEGFIFGCAEKVSGDFGRTAGVLGLGQGQFSLLAQTDPNLFSIFCYCLPPTDSATGVLWFGVQAMESCRPGASKMISLVVEPNNNGLTNYFVKFTGITIGSQRLDFNSLVSSPMSTIIDSGTVVTRLPPAVYSALRAAFRGMMSGYPAAEPTNLLDTCYNLEGREQDWTPPAMAMHFEDSVDVGLDPSAVTLREGDGESASRVCLAFAGNGDENELTIIGTQQHRGLRVYYDINGQKLAFAAGGC</sequence>
<dbReference type="Proteomes" id="UP001154282">
    <property type="component" value="Unassembled WGS sequence"/>
</dbReference>
<evidence type="ECO:0000256" key="1">
    <source>
        <dbReference type="ARBA" id="ARBA00007447"/>
    </source>
</evidence>
<protein>
    <recommendedName>
        <fullName evidence="3">Peptidase A1 domain-containing protein</fullName>
    </recommendedName>
</protein>
<dbReference type="SUPFAM" id="SSF50630">
    <property type="entry name" value="Acid proteases"/>
    <property type="match status" value="1"/>
</dbReference>
<comment type="caution">
    <text evidence="4">The sequence shown here is derived from an EMBL/GenBank/DDBJ whole genome shotgun (WGS) entry which is preliminary data.</text>
</comment>
<organism evidence="4 5">
    <name type="scientific">Linum tenue</name>
    <dbReference type="NCBI Taxonomy" id="586396"/>
    <lineage>
        <taxon>Eukaryota</taxon>
        <taxon>Viridiplantae</taxon>
        <taxon>Streptophyta</taxon>
        <taxon>Embryophyta</taxon>
        <taxon>Tracheophyta</taxon>
        <taxon>Spermatophyta</taxon>
        <taxon>Magnoliopsida</taxon>
        <taxon>eudicotyledons</taxon>
        <taxon>Gunneridae</taxon>
        <taxon>Pentapetalae</taxon>
        <taxon>rosids</taxon>
        <taxon>fabids</taxon>
        <taxon>Malpighiales</taxon>
        <taxon>Linaceae</taxon>
        <taxon>Linum</taxon>
    </lineage>
</organism>